<keyword evidence="2" id="KW-0812">Transmembrane</keyword>
<keyword evidence="2" id="KW-1133">Transmembrane helix</keyword>
<evidence type="ECO:0000256" key="1">
    <source>
        <dbReference type="SAM" id="MobiDB-lite"/>
    </source>
</evidence>
<evidence type="ECO:0000313" key="3">
    <source>
        <dbReference type="EMBL" id="MFC0200993.1"/>
    </source>
</evidence>
<feature type="transmembrane region" description="Helical" evidence="2">
    <location>
        <begin position="12"/>
        <end position="31"/>
    </location>
</feature>
<reference evidence="3 4" key="1">
    <citation type="submission" date="2024-09" db="EMBL/GenBank/DDBJ databases">
        <authorList>
            <person name="Sun Q."/>
            <person name="Mori K."/>
        </authorList>
    </citation>
    <scope>NUCLEOTIDE SEQUENCE [LARGE SCALE GENOMIC DNA]</scope>
    <source>
        <strain evidence="3 4">CCM 7904</strain>
    </source>
</reference>
<evidence type="ECO:0000313" key="4">
    <source>
        <dbReference type="Proteomes" id="UP001589795"/>
    </source>
</evidence>
<proteinExistence type="predicted"/>
<keyword evidence="2" id="KW-0472">Membrane</keyword>
<gene>
    <name evidence="3" type="ORF">ACFFIZ_11960</name>
</gene>
<evidence type="ECO:0008006" key="5">
    <source>
        <dbReference type="Google" id="ProtNLM"/>
    </source>
</evidence>
<organism evidence="3 4">
    <name type="scientific">Paracoccus rhizosphaerae</name>
    <dbReference type="NCBI Taxonomy" id="1133347"/>
    <lineage>
        <taxon>Bacteria</taxon>
        <taxon>Pseudomonadati</taxon>
        <taxon>Pseudomonadota</taxon>
        <taxon>Alphaproteobacteria</taxon>
        <taxon>Rhodobacterales</taxon>
        <taxon>Paracoccaceae</taxon>
        <taxon>Paracoccus</taxon>
    </lineage>
</organism>
<protein>
    <recommendedName>
        <fullName evidence="5">Lipopolysaccharide assembly protein A domain-containing protein</fullName>
    </recommendedName>
</protein>
<dbReference type="Proteomes" id="UP001589795">
    <property type="component" value="Unassembled WGS sequence"/>
</dbReference>
<evidence type="ECO:0000256" key="2">
    <source>
        <dbReference type="SAM" id="Phobius"/>
    </source>
</evidence>
<name>A0ABV6CPS0_9RHOB</name>
<accession>A0ABV6CPS0</accession>
<feature type="transmembrane region" description="Helical" evidence="2">
    <location>
        <begin position="43"/>
        <end position="70"/>
    </location>
</feature>
<dbReference type="EMBL" id="JBHLWQ010000115">
    <property type="protein sequence ID" value="MFC0200993.1"/>
    <property type="molecule type" value="Genomic_DNA"/>
</dbReference>
<sequence length="117" mass="12266">MRGDAMRWIGWLVALVFLGGVLALVSLVVSLVTRAEGVPPMPIYMGILGFVALIMLSGACLALISIAVSARRAVELMQRGARPLAEAADKPQGPLRPTPLAEVPAAPRAGKVLVAER</sequence>
<comment type="caution">
    <text evidence="3">The sequence shown here is derived from an EMBL/GenBank/DDBJ whole genome shotgun (WGS) entry which is preliminary data.</text>
</comment>
<keyword evidence="4" id="KW-1185">Reference proteome</keyword>
<feature type="region of interest" description="Disordered" evidence="1">
    <location>
        <begin position="85"/>
        <end position="104"/>
    </location>
</feature>